<comment type="caution">
    <text evidence="2">The sequence shown here is derived from an EMBL/GenBank/DDBJ whole genome shotgun (WGS) entry which is preliminary data.</text>
</comment>
<dbReference type="OrthoDB" id="1727538at2759"/>
<evidence type="ECO:0000256" key="1">
    <source>
        <dbReference type="SAM" id="MobiDB-lite"/>
    </source>
</evidence>
<evidence type="ECO:0000313" key="2">
    <source>
        <dbReference type="EMBL" id="GMI98006.1"/>
    </source>
</evidence>
<dbReference type="Proteomes" id="UP001165190">
    <property type="component" value="Unassembled WGS sequence"/>
</dbReference>
<feature type="region of interest" description="Disordered" evidence="1">
    <location>
        <begin position="14"/>
        <end position="53"/>
    </location>
</feature>
<dbReference type="AlphaFoldDB" id="A0A9W7IMX7"/>
<sequence>MDFLIPKAQPYFPVTDENMNNKPEEAAAAAKKMNNNPEEEHGQTSSVVTSQLQIRSSARSSAAALEKEAILRRIRNHKCKNRVRSVFQALVGGDGQAQEKWMELGDAFTCP</sequence>
<dbReference type="PANTHER" id="PTHR35324:SF5">
    <property type="entry name" value="BHLH DOMAIN-CONTAINING PROTEIN"/>
    <property type="match status" value="1"/>
</dbReference>
<protein>
    <submittedName>
        <fullName evidence="2">Uncharacterized protein</fullName>
    </submittedName>
</protein>
<gene>
    <name evidence="2" type="ORF">HRI_003469900</name>
</gene>
<feature type="compositionally biased region" description="Polar residues" evidence="1">
    <location>
        <begin position="43"/>
        <end position="53"/>
    </location>
</feature>
<name>A0A9W7IMX7_HIBTR</name>
<evidence type="ECO:0000313" key="3">
    <source>
        <dbReference type="Proteomes" id="UP001165190"/>
    </source>
</evidence>
<accession>A0A9W7IMX7</accession>
<feature type="compositionally biased region" description="Low complexity" evidence="1">
    <location>
        <begin position="17"/>
        <end position="36"/>
    </location>
</feature>
<dbReference type="EMBL" id="BSYR01000031">
    <property type="protein sequence ID" value="GMI98006.1"/>
    <property type="molecule type" value="Genomic_DNA"/>
</dbReference>
<dbReference type="PANTHER" id="PTHR35324">
    <property type="entry name" value="BNAA08G03750D PROTEIN"/>
    <property type="match status" value="1"/>
</dbReference>
<keyword evidence="3" id="KW-1185">Reference proteome</keyword>
<proteinExistence type="predicted"/>
<organism evidence="2 3">
    <name type="scientific">Hibiscus trionum</name>
    <name type="common">Flower of an hour</name>
    <dbReference type="NCBI Taxonomy" id="183268"/>
    <lineage>
        <taxon>Eukaryota</taxon>
        <taxon>Viridiplantae</taxon>
        <taxon>Streptophyta</taxon>
        <taxon>Embryophyta</taxon>
        <taxon>Tracheophyta</taxon>
        <taxon>Spermatophyta</taxon>
        <taxon>Magnoliopsida</taxon>
        <taxon>eudicotyledons</taxon>
        <taxon>Gunneridae</taxon>
        <taxon>Pentapetalae</taxon>
        <taxon>rosids</taxon>
        <taxon>malvids</taxon>
        <taxon>Malvales</taxon>
        <taxon>Malvaceae</taxon>
        <taxon>Malvoideae</taxon>
        <taxon>Hibiscus</taxon>
    </lineage>
</organism>
<reference evidence="2" key="1">
    <citation type="submission" date="2023-05" db="EMBL/GenBank/DDBJ databases">
        <title>Genome and transcriptome analyses reveal genes involved in the formation of fine ridges on petal epidermal cells in Hibiscus trionum.</title>
        <authorList>
            <person name="Koshimizu S."/>
            <person name="Masuda S."/>
            <person name="Ishii T."/>
            <person name="Shirasu K."/>
            <person name="Hoshino A."/>
            <person name="Arita M."/>
        </authorList>
    </citation>
    <scope>NUCLEOTIDE SEQUENCE</scope>
    <source>
        <strain evidence="2">Hamamatsu line</strain>
    </source>
</reference>